<protein>
    <submittedName>
        <fullName evidence="2">Uncharacterized protein</fullName>
    </submittedName>
</protein>
<dbReference type="Proteomes" id="UP000076632">
    <property type="component" value="Unassembled WGS sequence"/>
</dbReference>
<evidence type="ECO:0000256" key="1">
    <source>
        <dbReference type="SAM" id="MobiDB-lite"/>
    </source>
</evidence>
<name>A0A165K2G2_XYLHT</name>
<organism evidence="2 3">
    <name type="scientific">Xylona heveae (strain CBS 132557 / TC161)</name>
    <dbReference type="NCBI Taxonomy" id="1328760"/>
    <lineage>
        <taxon>Eukaryota</taxon>
        <taxon>Fungi</taxon>
        <taxon>Dikarya</taxon>
        <taxon>Ascomycota</taxon>
        <taxon>Pezizomycotina</taxon>
        <taxon>Xylonomycetes</taxon>
        <taxon>Xylonales</taxon>
        <taxon>Xylonaceae</taxon>
        <taxon>Xylona</taxon>
    </lineage>
</organism>
<gene>
    <name evidence="2" type="ORF">L228DRAFT_265257</name>
</gene>
<evidence type="ECO:0000313" key="3">
    <source>
        <dbReference type="Proteomes" id="UP000076632"/>
    </source>
</evidence>
<dbReference type="OrthoDB" id="5423244at2759"/>
<feature type="region of interest" description="Disordered" evidence="1">
    <location>
        <begin position="19"/>
        <end position="132"/>
    </location>
</feature>
<keyword evidence="3" id="KW-1185">Reference proteome</keyword>
<dbReference type="RefSeq" id="XP_018192462.1">
    <property type="nucleotide sequence ID" value="XM_018334671.1"/>
</dbReference>
<proteinExistence type="predicted"/>
<reference evidence="2 3" key="1">
    <citation type="journal article" date="2016" name="Fungal Biol.">
        <title>The genome of Xylona heveae provides a window into fungal endophytism.</title>
        <authorList>
            <person name="Gazis R."/>
            <person name="Kuo A."/>
            <person name="Riley R."/>
            <person name="LaButti K."/>
            <person name="Lipzen A."/>
            <person name="Lin J."/>
            <person name="Amirebrahimi M."/>
            <person name="Hesse C.N."/>
            <person name="Spatafora J.W."/>
            <person name="Henrissat B."/>
            <person name="Hainaut M."/>
            <person name="Grigoriev I.V."/>
            <person name="Hibbett D.S."/>
        </authorList>
    </citation>
    <scope>NUCLEOTIDE SEQUENCE [LARGE SCALE GENOMIC DNA]</scope>
    <source>
        <strain evidence="2 3">TC161</strain>
    </source>
</reference>
<dbReference type="EMBL" id="KV407454">
    <property type="protein sequence ID" value="KZF26907.1"/>
    <property type="molecule type" value="Genomic_DNA"/>
</dbReference>
<dbReference type="AlphaFoldDB" id="A0A165K2G2"/>
<dbReference type="GeneID" id="28899808"/>
<sequence length="230" mass="25525">MCLVRVRAEPDEVIIPARPVRRVPSIVERSTRRTSVTVIEPARRSSQNRLPPPRSSGQRLPAPPPVAKPEPAPAPAPAPAPEPAPPPPPPAPAPPATAGALEPVKSASPRTSHHTIVRQYSPRSSRASGDFYERDYEYVRTTSLVPQEPDSYRYVDGRARRHRHSMSGGSAHQPRLSWHQGHSHAHPEGGSVSYVYMPRQSTSSYHSANRERVVVTDQDGRRREYYRETA</sequence>
<accession>A0A165K2G2</accession>
<feature type="compositionally biased region" description="Pro residues" evidence="1">
    <location>
        <begin position="61"/>
        <end position="95"/>
    </location>
</feature>
<feature type="region of interest" description="Disordered" evidence="1">
    <location>
        <begin position="160"/>
        <end position="230"/>
    </location>
</feature>
<dbReference type="InParanoid" id="A0A165K2G2"/>
<evidence type="ECO:0000313" key="2">
    <source>
        <dbReference type="EMBL" id="KZF26907.1"/>
    </source>
</evidence>
<feature type="compositionally biased region" description="Basic and acidic residues" evidence="1">
    <location>
        <begin position="208"/>
        <end position="230"/>
    </location>
</feature>